<proteinExistence type="predicted"/>
<comment type="caution">
    <text evidence="5">The sequence shown here is derived from an EMBL/GenBank/DDBJ whole genome shotgun (WGS) entry which is preliminary data.</text>
</comment>
<dbReference type="PANTHER" id="PTHR11746">
    <property type="entry name" value="O-METHYLTRANSFERASE"/>
    <property type="match status" value="1"/>
</dbReference>
<dbReference type="InterPro" id="IPR001077">
    <property type="entry name" value="COMT_C"/>
</dbReference>
<evidence type="ECO:0000259" key="4">
    <source>
        <dbReference type="Pfam" id="PF00891"/>
    </source>
</evidence>
<evidence type="ECO:0000313" key="6">
    <source>
        <dbReference type="Proteomes" id="UP001163823"/>
    </source>
</evidence>
<dbReference type="GO" id="GO:0032259">
    <property type="term" value="P:methylation"/>
    <property type="evidence" value="ECO:0007669"/>
    <property type="project" value="UniProtKB-KW"/>
</dbReference>
<feature type="domain" description="O-methyltransferase C-terminal" evidence="4">
    <location>
        <begin position="21"/>
        <end position="94"/>
    </location>
</feature>
<dbReference type="Pfam" id="PF00891">
    <property type="entry name" value="Methyltransf_2"/>
    <property type="match status" value="1"/>
</dbReference>
<evidence type="ECO:0000313" key="5">
    <source>
        <dbReference type="EMBL" id="KAJ7947032.1"/>
    </source>
</evidence>
<keyword evidence="3" id="KW-0949">S-adenosyl-L-methionine</keyword>
<keyword evidence="6" id="KW-1185">Reference proteome</keyword>
<reference evidence="5" key="1">
    <citation type="journal article" date="2023" name="Science">
        <title>Elucidation of the pathway for biosynthesis of saponin adjuvants from the soapbark tree.</title>
        <authorList>
            <person name="Reed J."/>
            <person name="Orme A."/>
            <person name="El-Demerdash A."/>
            <person name="Owen C."/>
            <person name="Martin L.B.B."/>
            <person name="Misra R.C."/>
            <person name="Kikuchi S."/>
            <person name="Rejzek M."/>
            <person name="Martin A.C."/>
            <person name="Harkess A."/>
            <person name="Leebens-Mack J."/>
            <person name="Louveau T."/>
            <person name="Stephenson M.J."/>
            <person name="Osbourn A."/>
        </authorList>
    </citation>
    <scope>NUCLEOTIDE SEQUENCE</scope>
    <source>
        <strain evidence="5">S10</strain>
    </source>
</reference>
<dbReference type="InterPro" id="IPR029063">
    <property type="entry name" value="SAM-dependent_MTases_sf"/>
</dbReference>
<dbReference type="Proteomes" id="UP001163823">
    <property type="component" value="Chromosome 13"/>
</dbReference>
<sequence>MTMTFPLMERDFKVVILALSDCKSVFEGLGSIVEVGGGTGTVAQIISEAFPHLKYTMLDLPYVVANLTGRENLNYVGGDMFQAIPPSDAVLMKHLDDS</sequence>
<dbReference type="AlphaFoldDB" id="A0AAD7KW63"/>
<dbReference type="GO" id="GO:0008171">
    <property type="term" value="F:O-methyltransferase activity"/>
    <property type="evidence" value="ECO:0007669"/>
    <property type="project" value="InterPro"/>
</dbReference>
<organism evidence="5 6">
    <name type="scientific">Quillaja saponaria</name>
    <name type="common">Soap bark tree</name>
    <dbReference type="NCBI Taxonomy" id="32244"/>
    <lineage>
        <taxon>Eukaryota</taxon>
        <taxon>Viridiplantae</taxon>
        <taxon>Streptophyta</taxon>
        <taxon>Embryophyta</taxon>
        <taxon>Tracheophyta</taxon>
        <taxon>Spermatophyta</taxon>
        <taxon>Magnoliopsida</taxon>
        <taxon>eudicotyledons</taxon>
        <taxon>Gunneridae</taxon>
        <taxon>Pentapetalae</taxon>
        <taxon>rosids</taxon>
        <taxon>fabids</taxon>
        <taxon>Fabales</taxon>
        <taxon>Quillajaceae</taxon>
        <taxon>Quillaja</taxon>
    </lineage>
</organism>
<evidence type="ECO:0000256" key="1">
    <source>
        <dbReference type="ARBA" id="ARBA00022603"/>
    </source>
</evidence>
<dbReference type="PROSITE" id="PS51683">
    <property type="entry name" value="SAM_OMT_II"/>
    <property type="match status" value="1"/>
</dbReference>
<accession>A0AAD7KW63</accession>
<keyword evidence="2" id="KW-0808">Transferase</keyword>
<dbReference type="InterPro" id="IPR016461">
    <property type="entry name" value="COMT-like"/>
</dbReference>
<dbReference type="EMBL" id="JARAOO010000013">
    <property type="protein sequence ID" value="KAJ7947032.1"/>
    <property type="molecule type" value="Genomic_DNA"/>
</dbReference>
<gene>
    <name evidence="5" type="ORF">O6P43_031887</name>
</gene>
<protein>
    <submittedName>
        <fullName evidence="5">O-methyltransferase</fullName>
    </submittedName>
</protein>
<evidence type="ECO:0000256" key="2">
    <source>
        <dbReference type="ARBA" id="ARBA00022679"/>
    </source>
</evidence>
<dbReference type="SUPFAM" id="SSF53335">
    <property type="entry name" value="S-adenosyl-L-methionine-dependent methyltransferases"/>
    <property type="match status" value="1"/>
</dbReference>
<evidence type="ECO:0000256" key="3">
    <source>
        <dbReference type="ARBA" id="ARBA00022691"/>
    </source>
</evidence>
<name>A0AAD7KW63_QUISA</name>
<dbReference type="Gene3D" id="3.40.50.150">
    <property type="entry name" value="Vaccinia Virus protein VP39"/>
    <property type="match status" value="1"/>
</dbReference>
<keyword evidence="1" id="KW-0489">Methyltransferase</keyword>
<dbReference type="KEGG" id="qsa:O6P43_031887"/>